<organism evidence="1">
    <name type="scientific">uncultured Thermomicrobiales bacterium</name>
    <dbReference type="NCBI Taxonomy" id="1645740"/>
    <lineage>
        <taxon>Bacteria</taxon>
        <taxon>Pseudomonadati</taxon>
        <taxon>Thermomicrobiota</taxon>
        <taxon>Thermomicrobia</taxon>
        <taxon>Thermomicrobiales</taxon>
        <taxon>environmental samples</taxon>
    </lineage>
</organism>
<dbReference type="EMBL" id="CADCWN010000161">
    <property type="protein sequence ID" value="CAA9571612.1"/>
    <property type="molecule type" value="Genomic_DNA"/>
</dbReference>
<accession>A0A6J4V7P6</accession>
<sequence>MRAADRRSPFSGYLLYDVHETGSVARMSTSVLRLCQEWRCAARIRRPER</sequence>
<protein>
    <submittedName>
        <fullName evidence="1">Uncharacterized protein</fullName>
    </submittedName>
</protein>
<gene>
    <name evidence="1" type="ORF">AVDCRST_MAG18-2038</name>
</gene>
<name>A0A6J4V7P6_9BACT</name>
<proteinExistence type="predicted"/>
<evidence type="ECO:0000313" key="1">
    <source>
        <dbReference type="EMBL" id="CAA9571612.1"/>
    </source>
</evidence>
<reference evidence="1" key="1">
    <citation type="submission" date="2020-02" db="EMBL/GenBank/DDBJ databases">
        <authorList>
            <person name="Meier V. D."/>
        </authorList>
    </citation>
    <scope>NUCLEOTIDE SEQUENCE</scope>
    <source>
        <strain evidence="1">AVDCRST_MAG18</strain>
    </source>
</reference>
<dbReference type="AlphaFoldDB" id="A0A6J4V7P6"/>